<evidence type="ECO:0000259" key="4">
    <source>
        <dbReference type="Pfam" id="PF04234"/>
    </source>
</evidence>
<keyword evidence="2" id="KW-0186">Copper</keyword>
<feature type="domain" description="CopC" evidence="4">
    <location>
        <begin position="22"/>
        <end position="115"/>
    </location>
</feature>
<dbReference type="OrthoDB" id="5568812at2"/>
<sequence length="117" mass="12647">MQRLLCRLILLSCCYTGLVNAHAVVTDYSLKLQTVSAGKASQVKLNFNSNIELGLSQVFLVRTGDVEEVLSVTAGKEPGVALIDMPALDAGVYALHYKIFAADGHITEDVIHFTVQP</sequence>
<dbReference type="AlphaFoldDB" id="A0A1V8M9L3"/>
<organism evidence="5 6">
    <name type="scientific">Methyloprofundus sedimenti</name>
    <dbReference type="NCBI Taxonomy" id="1420851"/>
    <lineage>
        <taxon>Bacteria</taxon>
        <taxon>Pseudomonadati</taxon>
        <taxon>Pseudomonadota</taxon>
        <taxon>Gammaproteobacteria</taxon>
        <taxon>Methylococcales</taxon>
        <taxon>Methylococcaceae</taxon>
        <taxon>Methyloprofundus</taxon>
    </lineage>
</organism>
<dbReference type="GO" id="GO:0005507">
    <property type="term" value="F:copper ion binding"/>
    <property type="evidence" value="ECO:0007669"/>
    <property type="project" value="InterPro"/>
</dbReference>
<reference evidence="5 6" key="1">
    <citation type="submission" date="2015-12" db="EMBL/GenBank/DDBJ databases">
        <authorList>
            <person name="Shamseldin A."/>
            <person name="Moawad H."/>
            <person name="Abd El-Rahim W.M."/>
            <person name="Sadowsky M.J."/>
        </authorList>
    </citation>
    <scope>NUCLEOTIDE SEQUENCE [LARGE SCALE GENOMIC DNA]</scope>
    <source>
        <strain evidence="5 6">WF1</strain>
    </source>
</reference>
<feature type="signal peptide" evidence="3">
    <location>
        <begin position="1"/>
        <end position="23"/>
    </location>
</feature>
<evidence type="ECO:0000313" key="5">
    <source>
        <dbReference type="EMBL" id="OQK18294.1"/>
    </source>
</evidence>
<dbReference type="InterPro" id="IPR007348">
    <property type="entry name" value="CopC_dom"/>
</dbReference>
<keyword evidence="6" id="KW-1185">Reference proteome</keyword>
<evidence type="ECO:0000313" key="6">
    <source>
        <dbReference type="Proteomes" id="UP000191980"/>
    </source>
</evidence>
<evidence type="ECO:0000256" key="3">
    <source>
        <dbReference type="SAM" id="SignalP"/>
    </source>
</evidence>
<dbReference type="EMBL" id="LPUF01000001">
    <property type="protein sequence ID" value="OQK18294.1"/>
    <property type="molecule type" value="Genomic_DNA"/>
</dbReference>
<dbReference type="GO" id="GO:0042597">
    <property type="term" value="C:periplasmic space"/>
    <property type="evidence" value="ECO:0007669"/>
    <property type="project" value="InterPro"/>
</dbReference>
<dbReference type="InterPro" id="IPR014756">
    <property type="entry name" value="Ig_E-set"/>
</dbReference>
<name>A0A1V8M9L3_9GAMM</name>
<gene>
    <name evidence="5" type="ORF">AU255_10845</name>
</gene>
<proteinExistence type="predicted"/>
<protein>
    <submittedName>
        <fullName evidence="5">Copper resistance protein CopC</fullName>
    </submittedName>
</protein>
<dbReference type="Proteomes" id="UP000191980">
    <property type="component" value="Unassembled WGS sequence"/>
</dbReference>
<dbReference type="Gene3D" id="2.60.40.1220">
    <property type="match status" value="1"/>
</dbReference>
<dbReference type="InterPro" id="IPR014755">
    <property type="entry name" value="Cu-Rt/internalin_Ig-like"/>
</dbReference>
<dbReference type="STRING" id="1420851.AU255_10845"/>
<comment type="caution">
    <text evidence="5">The sequence shown here is derived from an EMBL/GenBank/DDBJ whole genome shotgun (WGS) entry which is preliminary data.</text>
</comment>
<accession>A0A1V8M9L3</accession>
<dbReference type="Pfam" id="PF04234">
    <property type="entry name" value="CopC"/>
    <property type="match status" value="1"/>
</dbReference>
<dbReference type="SUPFAM" id="SSF81296">
    <property type="entry name" value="E set domains"/>
    <property type="match status" value="1"/>
</dbReference>
<evidence type="ECO:0000256" key="2">
    <source>
        <dbReference type="ARBA" id="ARBA00023008"/>
    </source>
</evidence>
<dbReference type="GO" id="GO:0046688">
    <property type="term" value="P:response to copper ion"/>
    <property type="evidence" value="ECO:0007669"/>
    <property type="project" value="InterPro"/>
</dbReference>
<evidence type="ECO:0000256" key="1">
    <source>
        <dbReference type="ARBA" id="ARBA00022729"/>
    </source>
</evidence>
<feature type="chain" id="PRO_5012528769" evidence="3">
    <location>
        <begin position="24"/>
        <end position="117"/>
    </location>
</feature>
<keyword evidence="1 3" id="KW-0732">Signal</keyword>